<dbReference type="AlphaFoldDB" id="A0A7S2Y2M9"/>
<keyword evidence="4" id="KW-0472">Membrane</keyword>
<evidence type="ECO:0000256" key="2">
    <source>
        <dbReference type="ARBA" id="ARBA00023002"/>
    </source>
</evidence>
<protein>
    <recommendedName>
        <fullName evidence="6">Sulfotransferase domain-containing protein</fullName>
    </recommendedName>
</protein>
<evidence type="ECO:0000256" key="4">
    <source>
        <dbReference type="SAM" id="Phobius"/>
    </source>
</evidence>
<evidence type="ECO:0008006" key="6">
    <source>
        <dbReference type="Google" id="ProtNLM"/>
    </source>
</evidence>
<evidence type="ECO:0000256" key="3">
    <source>
        <dbReference type="SAM" id="MobiDB-lite"/>
    </source>
</evidence>
<keyword evidence="1" id="KW-0521">NADP</keyword>
<keyword evidence="2" id="KW-0560">Oxidoreductase</keyword>
<evidence type="ECO:0000256" key="1">
    <source>
        <dbReference type="ARBA" id="ARBA00022857"/>
    </source>
</evidence>
<dbReference type="EMBL" id="HBHT01001754">
    <property type="protein sequence ID" value="CAD9941794.1"/>
    <property type="molecule type" value="Transcribed_RNA"/>
</dbReference>
<dbReference type="GO" id="GO:0050661">
    <property type="term" value="F:NADP binding"/>
    <property type="evidence" value="ECO:0007669"/>
    <property type="project" value="TreeGrafter"/>
</dbReference>
<dbReference type="PANTHER" id="PTHR43765:SF2">
    <property type="entry name" value="2-DEHYDROPANTOATE 2-REDUCTASE"/>
    <property type="match status" value="1"/>
</dbReference>
<dbReference type="GO" id="GO:0005737">
    <property type="term" value="C:cytoplasm"/>
    <property type="evidence" value="ECO:0007669"/>
    <property type="project" value="TreeGrafter"/>
</dbReference>
<dbReference type="InterPro" id="IPR027417">
    <property type="entry name" value="P-loop_NTPase"/>
</dbReference>
<gene>
    <name evidence="5" type="ORF">APAL1065_LOCUS1128</name>
</gene>
<keyword evidence="4" id="KW-1133">Transmembrane helix</keyword>
<organism evidence="5">
    <name type="scientific">Entomoneis paludosa</name>
    <dbReference type="NCBI Taxonomy" id="265537"/>
    <lineage>
        <taxon>Eukaryota</taxon>
        <taxon>Sar</taxon>
        <taxon>Stramenopiles</taxon>
        <taxon>Ochrophyta</taxon>
        <taxon>Bacillariophyta</taxon>
        <taxon>Bacillariophyceae</taxon>
        <taxon>Bacillariophycidae</taxon>
        <taxon>Entomoneidaceae</taxon>
        <taxon>Entomoneis</taxon>
    </lineage>
</organism>
<dbReference type="SUPFAM" id="SSF52540">
    <property type="entry name" value="P-loop containing nucleoside triphosphate hydrolases"/>
    <property type="match status" value="1"/>
</dbReference>
<feature type="transmembrane region" description="Helical" evidence="4">
    <location>
        <begin position="12"/>
        <end position="34"/>
    </location>
</feature>
<reference evidence="5" key="1">
    <citation type="submission" date="2021-01" db="EMBL/GenBank/DDBJ databases">
        <authorList>
            <person name="Corre E."/>
            <person name="Pelletier E."/>
            <person name="Niang G."/>
            <person name="Scheremetjew M."/>
            <person name="Finn R."/>
            <person name="Kale V."/>
            <person name="Holt S."/>
            <person name="Cochrane G."/>
            <person name="Meng A."/>
            <person name="Brown T."/>
            <person name="Cohen L."/>
        </authorList>
    </citation>
    <scope>NUCLEOTIDE SEQUENCE</scope>
    <source>
        <strain evidence="5">CCMP125</strain>
    </source>
</reference>
<dbReference type="GO" id="GO:0008677">
    <property type="term" value="F:2-dehydropantoate 2-reductase activity"/>
    <property type="evidence" value="ECO:0007669"/>
    <property type="project" value="TreeGrafter"/>
</dbReference>
<evidence type="ECO:0000313" key="5">
    <source>
        <dbReference type="EMBL" id="CAD9941794.1"/>
    </source>
</evidence>
<feature type="region of interest" description="Disordered" evidence="3">
    <location>
        <begin position="47"/>
        <end position="69"/>
    </location>
</feature>
<dbReference type="PANTHER" id="PTHR43765">
    <property type="entry name" value="2-DEHYDROPANTOATE 2-REDUCTASE-RELATED"/>
    <property type="match status" value="1"/>
</dbReference>
<sequence length="383" mass="43402">MVHGSKKPGFLLMALGVAAFLVGLINLLVASYHIHFDHGFSAAGSTSSSNTATTDSEEPHQNQPRPPLDSLVQGWNMTGDVSWLLDFAIVGFPKCGTSSLMYHLKNHSQIDIFTDERCDLAYNKQVLLSKDLYNQLSPTKYRGLKCPMDVESTPLSLPNYHKYFPQTKFLVGIRHPVLWFESFYNFRVHNGFSMPPATQLVGRCRKNMKNVCTFRGNFHLFLANLGKTQVLANADELKLFAPTAQRSIKPLNDTLVNRQVFLYEVTQLSDSNPAHAEKFLSDLQQFLGLSKPFNNPMVWFRPGVAHASKQEVDRAMSRKINICEEEYNEIRHLLMEQSINASSWISDYFLKIPSVTVSSSDHFVNEILGHWKRDPCLERSVSV</sequence>
<accession>A0A7S2Y2M9</accession>
<keyword evidence="4" id="KW-0812">Transmembrane</keyword>
<dbReference type="InterPro" id="IPR050838">
    <property type="entry name" value="Ketopantoate_reductase"/>
</dbReference>
<proteinExistence type="predicted"/>
<dbReference type="Gene3D" id="3.40.50.300">
    <property type="entry name" value="P-loop containing nucleotide triphosphate hydrolases"/>
    <property type="match status" value="1"/>
</dbReference>
<name>A0A7S2Y2M9_9STRA</name>